<feature type="signal peptide" evidence="2">
    <location>
        <begin position="1"/>
        <end position="28"/>
    </location>
</feature>
<dbReference type="InterPro" id="IPR010502">
    <property type="entry name" value="Carb-bd_dom_fam9"/>
</dbReference>
<feature type="region of interest" description="Disordered" evidence="1">
    <location>
        <begin position="231"/>
        <end position="252"/>
    </location>
</feature>
<feature type="domain" description="Carbohydrate-binding" evidence="3">
    <location>
        <begin position="67"/>
        <end position="258"/>
    </location>
</feature>
<organism evidence="4 6">
    <name type="scientific">Treponema rectale</name>
    <dbReference type="NCBI Taxonomy" id="744512"/>
    <lineage>
        <taxon>Bacteria</taxon>
        <taxon>Pseudomonadati</taxon>
        <taxon>Spirochaetota</taxon>
        <taxon>Spirochaetia</taxon>
        <taxon>Spirochaetales</taxon>
        <taxon>Treponemataceae</taxon>
        <taxon>Treponema</taxon>
    </lineage>
</organism>
<dbReference type="GO" id="GO:0004553">
    <property type="term" value="F:hydrolase activity, hydrolyzing O-glycosyl compounds"/>
    <property type="evidence" value="ECO:0007669"/>
    <property type="project" value="InterPro"/>
</dbReference>
<dbReference type="GO" id="GO:0030246">
    <property type="term" value="F:carbohydrate binding"/>
    <property type="evidence" value="ECO:0007669"/>
    <property type="project" value="InterPro"/>
</dbReference>
<accession>A0A840SAJ4</accession>
<keyword evidence="2" id="KW-0732">Signal</keyword>
<dbReference type="AlphaFoldDB" id="A0A840SAJ4"/>
<dbReference type="RefSeq" id="WP_184651261.1">
    <property type="nucleotide sequence ID" value="NZ_JACHFR010000001.1"/>
</dbReference>
<protein>
    <recommendedName>
        <fullName evidence="3">Carbohydrate-binding domain-containing protein</fullName>
    </recommendedName>
</protein>
<dbReference type="SUPFAM" id="SSF49344">
    <property type="entry name" value="CBD9-like"/>
    <property type="match status" value="1"/>
</dbReference>
<evidence type="ECO:0000256" key="1">
    <source>
        <dbReference type="SAM" id="MobiDB-lite"/>
    </source>
</evidence>
<evidence type="ECO:0000313" key="7">
    <source>
        <dbReference type="Proteomes" id="UP000593591"/>
    </source>
</evidence>
<gene>
    <name evidence="5" type="ORF">DYE49_08310</name>
    <name evidence="4" type="ORF">HNP77_000159</name>
</gene>
<dbReference type="GO" id="GO:0016052">
    <property type="term" value="P:carbohydrate catabolic process"/>
    <property type="evidence" value="ECO:0007669"/>
    <property type="project" value="InterPro"/>
</dbReference>
<evidence type="ECO:0000256" key="2">
    <source>
        <dbReference type="SAM" id="SignalP"/>
    </source>
</evidence>
<reference evidence="4 6" key="2">
    <citation type="submission" date="2020-08" db="EMBL/GenBank/DDBJ databases">
        <title>Genomic Encyclopedia of Type Strains, Phase IV (KMG-IV): sequencing the most valuable type-strain genomes for metagenomic binning, comparative biology and taxonomic classification.</title>
        <authorList>
            <person name="Goeker M."/>
        </authorList>
    </citation>
    <scope>NUCLEOTIDE SEQUENCE [LARGE SCALE GENOMIC DNA]</scope>
    <source>
        <strain evidence="4 6">DSM 103679</strain>
    </source>
</reference>
<evidence type="ECO:0000313" key="6">
    <source>
        <dbReference type="Proteomes" id="UP000578697"/>
    </source>
</evidence>
<sequence length="261" mass="28809">MKKLLKMLPAAVSCFALFSLTSCLTVNAKKTVELPKKIQAELNGQTVKVEKEALSYFYYSTESLPVIDGNFSEWSGLSGVHSRQQVYGGRFDPKNADGFFVARTDGENLYIYADVTDNDARINEYEVPQAWRGDGVEFFFGTDTGKHTAFKETDARVRIVPRSTSDIFDVAIGLNDAPIVSSDIQTAVVFNSNGYKVEAKFPLSLVGGKTLKLKQKARVDFQVNDADGGKERTGLLHWNSPNDNTYADPSSWGNAQVVQLP</sequence>
<dbReference type="Proteomes" id="UP000593591">
    <property type="component" value="Chromosome"/>
</dbReference>
<evidence type="ECO:0000259" key="3">
    <source>
        <dbReference type="Pfam" id="PF06452"/>
    </source>
</evidence>
<dbReference type="EMBL" id="JACHFR010000001">
    <property type="protein sequence ID" value="MBB5217815.1"/>
    <property type="molecule type" value="Genomic_DNA"/>
</dbReference>
<dbReference type="KEGG" id="trc:DYE49_08310"/>
<evidence type="ECO:0000313" key="5">
    <source>
        <dbReference type="EMBL" id="QOS40458.1"/>
    </source>
</evidence>
<reference evidence="5 7" key="1">
    <citation type="submission" date="2018-08" db="EMBL/GenBank/DDBJ databases">
        <title>The first complete genome of Treponema rectale (CHPAT), a commensal spirochete of the bovine rectum.</title>
        <authorList>
            <person name="Staton G.J."/>
            <person name="Clegg S.R."/>
            <person name="Carter S.D."/>
            <person name="Radford A.D."/>
            <person name="Darby A."/>
            <person name="Hall N."/>
            <person name="Birtles R.J."/>
            <person name="Evans N.J."/>
        </authorList>
    </citation>
    <scope>NUCLEOTIDE SEQUENCE [LARGE SCALE GENOMIC DNA]</scope>
    <source>
        <strain evidence="5 7">CHPA</strain>
    </source>
</reference>
<dbReference type="Pfam" id="PF06452">
    <property type="entry name" value="CBM9_1"/>
    <property type="match status" value="1"/>
</dbReference>
<feature type="chain" id="PRO_5033643920" description="Carbohydrate-binding domain-containing protein" evidence="2">
    <location>
        <begin position="29"/>
        <end position="261"/>
    </location>
</feature>
<proteinExistence type="predicted"/>
<name>A0A840SAJ4_9SPIR</name>
<keyword evidence="6" id="KW-1185">Reference proteome</keyword>
<dbReference type="Gene3D" id="2.60.40.1190">
    <property type="match status" value="1"/>
</dbReference>
<feature type="compositionally biased region" description="Polar residues" evidence="1">
    <location>
        <begin position="239"/>
        <end position="252"/>
    </location>
</feature>
<dbReference type="Proteomes" id="UP000578697">
    <property type="component" value="Unassembled WGS sequence"/>
</dbReference>
<evidence type="ECO:0000313" key="4">
    <source>
        <dbReference type="EMBL" id="MBB5217815.1"/>
    </source>
</evidence>
<dbReference type="EMBL" id="CP031517">
    <property type="protein sequence ID" value="QOS40458.1"/>
    <property type="molecule type" value="Genomic_DNA"/>
</dbReference>
<dbReference type="PROSITE" id="PS51257">
    <property type="entry name" value="PROKAR_LIPOPROTEIN"/>
    <property type="match status" value="1"/>
</dbReference>